<evidence type="ECO:0000256" key="1">
    <source>
        <dbReference type="SAM" id="MobiDB-lite"/>
    </source>
</evidence>
<evidence type="ECO:0000313" key="3">
    <source>
        <dbReference type="Proteomes" id="UP000016930"/>
    </source>
</evidence>
<dbReference type="AlphaFoldDB" id="M2Q8F8"/>
<organism evidence="2 3">
    <name type="scientific">Ceriporiopsis subvermispora (strain B)</name>
    <name type="common">White-rot fungus</name>
    <name type="synonym">Gelatoporia subvermispora</name>
    <dbReference type="NCBI Taxonomy" id="914234"/>
    <lineage>
        <taxon>Eukaryota</taxon>
        <taxon>Fungi</taxon>
        <taxon>Dikarya</taxon>
        <taxon>Basidiomycota</taxon>
        <taxon>Agaricomycotina</taxon>
        <taxon>Agaricomycetes</taxon>
        <taxon>Polyporales</taxon>
        <taxon>Gelatoporiaceae</taxon>
        <taxon>Gelatoporia</taxon>
    </lineage>
</organism>
<feature type="compositionally biased region" description="Basic and acidic residues" evidence="1">
    <location>
        <begin position="1"/>
        <end position="11"/>
    </location>
</feature>
<dbReference type="EMBL" id="KB445807">
    <property type="protein sequence ID" value="EMD33138.1"/>
    <property type="molecule type" value="Genomic_DNA"/>
</dbReference>
<keyword evidence="3" id="KW-1185">Reference proteome</keyword>
<sequence>MKAKRRNDTDARGICTRGLSQKPEHSLSGTRPRRSISSVGAFSKIGSKHENSEGTYALARLRTSGPGTCLTNLLRLPVEKDCTSGRLWDCDSLKCALTAARRTMESRLEARGKAEACRKAEVQFGKEKFPRSRQCE</sequence>
<dbReference type="HOGENOM" id="CLU_1875187_0_0_1"/>
<dbReference type="Proteomes" id="UP000016930">
    <property type="component" value="Unassembled WGS sequence"/>
</dbReference>
<reference evidence="2 3" key="1">
    <citation type="journal article" date="2012" name="Proc. Natl. Acad. Sci. U.S.A.">
        <title>Comparative genomics of Ceriporiopsis subvermispora and Phanerochaete chrysosporium provide insight into selective ligninolysis.</title>
        <authorList>
            <person name="Fernandez-Fueyo E."/>
            <person name="Ruiz-Duenas F.J."/>
            <person name="Ferreira P."/>
            <person name="Floudas D."/>
            <person name="Hibbett D.S."/>
            <person name="Canessa P."/>
            <person name="Larrondo L.F."/>
            <person name="James T.Y."/>
            <person name="Seelenfreund D."/>
            <person name="Lobos S."/>
            <person name="Polanco R."/>
            <person name="Tello M."/>
            <person name="Honda Y."/>
            <person name="Watanabe T."/>
            <person name="Watanabe T."/>
            <person name="Ryu J.S."/>
            <person name="Kubicek C.P."/>
            <person name="Schmoll M."/>
            <person name="Gaskell J."/>
            <person name="Hammel K.E."/>
            <person name="St John F.J."/>
            <person name="Vanden Wymelenberg A."/>
            <person name="Sabat G."/>
            <person name="Splinter BonDurant S."/>
            <person name="Syed K."/>
            <person name="Yadav J.S."/>
            <person name="Doddapaneni H."/>
            <person name="Subramanian V."/>
            <person name="Lavin J.L."/>
            <person name="Oguiza J.A."/>
            <person name="Perez G."/>
            <person name="Pisabarro A.G."/>
            <person name="Ramirez L."/>
            <person name="Santoyo F."/>
            <person name="Master E."/>
            <person name="Coutinho P.M."/>
            <person name="Henrissat B."/>
            <person name="Lombard V."/>
            <person name="Magnuson J.K."/>
            <person name="Kuees U."/>
            <person name="Hori C."/>
            <person name="Igarashi K."/>
            <person name="Samejima M."/>
            <person name="Held B.W."/>
            <person name="Barry K.W."/>
            <person name="LaButti K.M."/>
            <person name="Lapidus A."/>
            <person name="Lindquist E.A."/>
            <person name="Lucas S.M."/>
            <person name="Riley R."/>
            <person name="Salamov A.A."/>
            <person name="Hoffmeister D."/>
            <person name="Schwenk D."/>
            <person name="Hadar Y."/>
            <person name="Yarden O."/>
            <person name="de Vries R.P."/>
            <person name="Wiebenga A."/>
            <person name="Stenlid J."/>
            <person name="Eastwood D."/>
            <person name="Grigoriev I.V."/>
            <person name="Berka R.M."/>
            <person name="Blanchette R.A."/>
            <person name="Kersten P."/>
            <person name="Martinez A.T."/>
            <person name="Vicuna R."/>
            <person name="Cullen D."/>
        </authorList>
    </citation>
    <scope>NUCLEOTIDE SEQUENCE [LARGE SCALE GENOMIC DNA]</scope>
    <source>
        <strain evidence="2 3">B</strain>
    </source>
</reference>
<evidence type="ECO:0000313" key="2">
    <source>
        <dbReference type="EMBL" id="EMD33138.1"/>
    </source>
</evidence>
<feature type="region of interest" description="Disordered" evidence="1">
    <location>
        <begin position="1"/>
        <end position="47"/>
    </location>
</feature>
<protein>
    <submittedName>
        <fullName evidence="2">Uncharacterized protein</fullName>
    </submittedName>
</protein>
<accession>M2Q8F8</accession>
<name>M2Q8F8_CERS8</name>
<proteinExistence type="predicted"/>
<gene>
    <name evidence="2" type="ORF">CERSUDRAFT_118200</name>
</gene>